<dbReference type="AlphaFoldDB" id="A0A554S7S4"/>
<keyword evidence="1" id="KW-0812">Transmembrane</keyword>
<comment type="caution">
    <text evidence="2">The sequence shown here is derived from an EMBL/GenBank/DDBJ whole genome shotgun (WGS) entry which is preliminary data.</text>
</comment>
<dbReference type="RefSeq" id="WP_143913799.1">
    <property type="nucleotide sequence ID" value="NZ_VLNT01000009.1"/>
</dbReference>
<feature type="transmembrane region" description="Helical" evidence="1">
    <location>
        <begin position="94"/>
        <end position="110"/>
    </location>
</feature>
<dbReference type="Proteomes" id="UP000316988">
    <property type="component" value="Unassembled WGS sequence"/>
</dbReference>
<evidence type="ECO:0008006" key="4">
    <source>
        <dbReference type="Google" id="ProtNLM"/>
    </source>
</evidence>
<gene>
    <name evidence="2" type="ORF">FNM00_12090</name>
</gene>
<evidence type="ECO:0000256" key="1">
    <source>
        <dbReference type="SAM" id="Phobius"/>
    </source>
</evidence>
<keyword evidence="1" id="KW-1133">Transmembrane helix</keyword>
<accession>A0A554S7S4</accession>
<sequence>MATLFTILVILHVLFWAVALLAMNFTPPQITPGTAHATAAALVTGLLLVGLWEMTDVYDEGPNHAKIGVKLVVALAAVVVAYTQQRKPAPNSMAYVLAGLIGLNVVIAIAW</sequence>
<organism evidence="2 3">
    <name type="scientific">Aeromicrobium piscarium</name>
    <dbReference type="NCBI Taxonomy" id="2590901"/>
    <lineage>
        <taxon>Bacteria</taxon>
        <taxon>Bacillati</taxon>
        <taxon>Actinomycetota</taxon>
        <taxon>Actinomycetes</taxon>
        <taxon>Propionibacteriales</taxon>
        <taxon>Nocardioidaceae</taxon>
        <taxon>Aeromicrobium</taxon>
    </lineage>
</organism>
<dbReference type="EMBL" id="VLNT01000009">
    <property type="protein sequence ID" value="TSD62365.1"/>
    <property type="molecule type" value="Genomic_DNA"/>
</dbReference>
<evidence type="ECO:0000313" key="2">
    <source>
        <dbReference type="EMBL" id="TSD62365.1"/>
    </source>
</evidence>
<evidence type="ECO:0000313" key="3">
    <source>
        <dbReference type="Proteomes" id="UP000316988"/>
    </source>
</evidence>
<protein>
    <recommendedName>
        <fullName evidence="4">Integral membrane protein</fullName>
    </recommendedName>
</protein>
<proteinExistence type="predicted"/>
<name>A0A554S7S4_9ACTN</name>
<feature type="transmembrane region" description="Helical" evidence="1">
    <location>
        <begin position="64"/>
        <end position="82"/>
    </location>
</feature>
<keyword evidence="1" id="KW-0472">Membrane</keyword>
<keyword evidence="3" id="KW-1185">Reference proteome</keyword>
<dbReference type="OrthoDB" id="3830423at2"/>
<reference evidence="2 3" key="1">
    <citation type="submission" date="2019-07" db="EMBL/GenBank/DDBJ databases">
        <authorList>
            <person name="Zhao L.H."/>
        </authorList>
    </citation>
    <scope>NUCLEOTIDE SEQUENCE [LARGE SCALE GENOMIC DNA]</scope>
    <source>
        <strain evidence="2 3">Co35</strain>
    </source>
</reference>